<dbReference type="HOGENOM" id="CLU_029230_0_0_1"/>
<dbReference type="STRING" id="65489.A0A0D3GNW1"/>
<dbReference type="EnsemblPlants" id="OBART07G07920.1">
    <property type="protein sequence ID" value="OBART07G07920.1"/>
    <property type="gene ID" value="OBART07G07920"/>
</dbReference>
<organism evidence="1">
    <name type="scientific">Oryza barthii</name>
    <dbReference type="NCBI Taxonomy" id="65489"/>
    <lineage>
        <taxon>Eukaryota</taxon>
        <taxon>Viridiplantae</taxon>
        <taxon>Streptophyta</taxon>
        <taxon>Embryophyta</taxon>
        <taxon>Tracheophyta</taxon>
        <taxon>Spermatophyta</taxon>
        <taxon>Magnoliopsida</taxon>
        <taxon>Liliopsida</taxon>
        <taxon>Poales</taxon>
        <taxon>Poaceae</taxon>
        <taxon>BOP clade</taxon>
        <taxon>Oryzoideae</taxon>
        <taxon>Oryzeae</taxon>
        <taxon>Oryzinae</taxon>
        <taxon>Oryza</taxon>
    </lineage>
</organism>
<accession>A0A0D3GNW1</accession>
<reference evidence="1" key="1">
    <citation type="journal article" date="2009" name="Rice">
        <title>De Novo Next Generation Sequencing of Plant Genomes.</title>
        <authorList>
            <person name="Rounsley S."/>
            <person name="Marri P.R."/>
            <person name="Yu Y."/>
            <person name="He R."/>
            <person name="Sisneros N."/>
            <person name="Goicoechea J.L."/>
            <person name="Lee S.J."/>
            <person name="Angelova A."/>
            <person name="Kudrna D."/>
            <person name="Luo M."/>
            <person name="Affourtit J."/>
            <person name="Desany B."/>
            <person name="Knight J."/>
            <person name="Niazi F."/>
            <person name="Egholm M."/>
            <person name="Wing R.A."/>
        </authorList>
    </citation>
    <scope>NUCLEOTIDE SEQUENCE [LARGE SCALE GENOMIC DNA]</scope>
    <source>
        <strain evidence="1">IRGC 105608</strain>
    </source>
</reference>
<protein>
    <submittedName>
        <fullName evidence="1">Uncharacterized protein</fullName>
    </submittedName>
</protein>
<reference evidence="1" key="2">
    <citation type="submission" date="2015-03" db="UniProtKB">
        <authorList>
            <consortium name="EnsemblPlants"/>
        </authorList>
    </citation>
    <scope>IDENTIFICATION</scope>
</reference>
<dbReference type="EnsemblPlants" id="OBART07G07920.2">
    <property type="protein sequence ID" value="OBART07G07920.2"/>
    <property type="gene ID" value="OBART07G07920"/>
</dbReference>
<dbReference type="eggNOG" id="ENOG502QT2Y">
    <property type="taxonomic scope" value="Eukaryota"/>
</dbReference>
<evidence type="ECO:0000313" key="1">
    <source>
        <dbReference type="EnsemblPlants" id="OBART07G07920.1"/>
    </source>
</evidence>
<evidence type="ECO:0000313" key="2">
    <source>
        <dbReference type="Proteomes" id="UP000026960"/>
    </source>
</evidence>
<keyword evidence="2" id="KW-1185">Reference proteome</keyword>
<dbReference type="PANTHER" id="PTHR31439">
    <property type="entry name" value="EXPRESSED PROTEIN"/>
    <property type="match status" value="1"/>
</dbReference>
<sequence>MASAVAPDIWHWTRSLPNPKHWRGESYSLQICNSPSTNQSLNLIISWHSETQSFNLSYSICAEHHDPVSLWSSHYSRLKSVNGSDVAVHFLHDIICGVLGYGPYSNKMSPFRLPNLQVSEDSGKIFNLAALTLALMVCIYEAPSTLRRDLIGTISAQLIRGDMWGAAKKLMLAMGSDMEEQWMRSLNLAITNWIMETRRSGGTPVSPFTVFSYAVSASRLWKVELYCPVVAMIMEHPAHQTKDEKLQFSLNYQHLEAVIQFIYRVTFRENWIDVTVNVDNIRCDLIQLVSETLMAKQGYGSDEKHFPSRISLQLTPLVQTDILSLTVSRSTDNPAQEVDTEMGLDASLSAAPATIGITVSAHETVTRTLRPWKFEHSVHGNTAALNWFLHGGAEGREVFSSEPHKRELLQPRSWFRNRYTNPGRPFTRGGGVIFAGDEYGESVCWRMPAAAAGKTVEWEMKGRIWVTYWPNKKRTLHVETRRVEFRELLRLTIREVWSCILGALEHKTNGVASASVCERRRLLKLTWPGAVARRAAGNGRTEQRRWHSGGELDGDRVEREYFVFGMENPFLPLIWDYWRCVPRISKLSEWRRIRVPGIFPPVTVIELAKDQGDIVTAFIRRPSRAWDWLKHGST</sequence>
<dbReference type="Gramene" id="OBART07G07920.2">
    <property type="protein sequence ID" value="OBART07G07920.2"/>
    <property type="gene ID" value="OBART07G07920"/>
</dbReference>
<dbReference type="AlphaFoldDB" id="A0A0D3GNW1"/>
<proteinExistence type="predicted"/>
<dbReference type="PANTHER" id="PTHR31439:SF3">
    <property type="entry name" value="OS07G0231800 PROTEIN"/>
    <property type="match status" value="1"/>
</dbReference>
<name>A0A0D3GNW1_9ORYZ</name>
<dbReference type="Proteomes" id="UP000026960">
    <property type="component" value="Chromosome 7"/>
</dbReference>
<dbReference type="Gramene" id="OBART07G07920.1">
    <property type="protein sequence ID" value="OBART07G07920.1"/>
    <property type="gene ID" value="OBART07G07920"/>
</dbReference>
<dbReference type="PaxDb" id="65489-OBART07G07920.1"/>